<evidence type="ECO:0000256" key="7">
    <source>
        <dbReference type="ARBA" id="ARBA00022692"/>
    </source>
</evidence>
<dbReference type="Gene3D" id="3.30.1360.60">
    <property type="entry name" value="Glucose permease domain IIB"/>
    <property type="match status" value="1"/>
</dbReference>
<dbReference type="GeneID" id="96228223"/>
<keyword evidence="9 12" id="KW-1133">Transmembrane helix</keyword>
<dbReference type="CDD" id="cd00212">
    <property type="entry name" value="PTS_IIB_glc"/>
    <property type="match status" value="1"/>
</dbReference>
<dbReference type="GO" id="GO:0005886">
    <property type="term" value="C:plasma membrane"/>
    <property type="evidence" value="ECO:0007669"/>
    <property type="project" value="UniProtKB-SubCell"/>
</dbReference>
<dbReference type="FunFam" id="2.70.70.10:FF:000001">
    <property type="entry name" value="PTS system glucose-specific IIA component"/>
    <property type="match status" value="1"/>
</dbReference>
<dbReference type="Gene3D" id="2.70.70.10">
    <property type="entry name" value="Glucose Permease (Domain IIA)"/>
    <property type="match status" value="1"/>
</dbReference>
<dbReference type="PROSITE" id="PS00371">
    <property type="entry name" value="PTS_EIIA_TYPE_1_HIS"/>
    <property type="match status" value="1"/>
</dbReference>
<dbReference type="AlphaFoldDB" id="A0A174MEC6"/>
<evidence type="ECO:0000256" key="11">
    <source>
        <dbReference type="PROSITE-ProRule" id="PRU00421"/>
    </source>
</evidence>
<evidence type="ECO:0000256" key="3">
    <source>
        <dbReference type="ARBA" id="ARBA00022475"/>
    </source>
</evidence>
<dbReference type="Pfam" id="PF00358">
    <property type="entry name" value="PTS_EIIA_1"/>
    <property type="match status" value="1"/>
</dbReference>
<dbReference type="PROSITE" id="PS51093">
    <property type="entry name" value="PTS_EIIA_TYPE_1"/>
    <property type="match status" value="1"/>
</dbReference>
<dbReference type="Pfam" id="PF00367">
    <property type="entry name" value="PTS_EIIB"/>
    <property type="match status" value="1"/>
</dbReference>
<keyword evidence="7 12" id="KW-0812">Transmembrane</keyword>
<accession>A0A174MEC6</accession>
<dbReference type="RefSeq" id="WP_055282208.1">
    <property type="nucleotide sequence ID" value="NZ_CZAY01000005.1"/>
</dbReference>
<keyword evidence="3" id="KW-1003">Cell membrane</keyword>
<dbReference type="GO" id="GO:0008982">
    <property type="term" value="F:protein-N(PI)-phosphohistidine-sugar phosphotransferase activity"/>
    <property type="evidence" value="ECO:0007669"/>
    <property type="project" value="InterPro"/>
</dbReference>
<dbReference type="InterPro" id="IPR003352">
    <property type="entry name" value="PTS_EIIC"/>
</dbReference>
<evidence type="ECO:0000256" key="4">
    <source>
        <dbReference type="ARBA" id="ARBA00022597"/>
    </source>
</evidence>
<evidence type="ECO:0000256" key="5">
    <source>
        <dbReference type="ARBA" id="ARBA00022679"/>
    </source>
</evidence>
<dbReference type="InterPro" id="IPR036878">
    <property type="entry name" value="Glu_permease_IIB"/>
</dbReference>
<comment type="subcellular location">
    <subcellularLocation>
        <location evidence="1">Cell membrane</location>
        <topology evidence="1">Multi-pass membrane protein</topology>
    </subcellularLocation>
</comment>
<dbReference type="GO" id="GO:0015771">
    <property type="term" value="P:trehalose transport"/>
    <property type="evidence" value="ECO:0007669"/>
    <property type="project" value="TreeGrafter"/>
</dbReference>
<keyword evidence="2" id="KW-0813">Transport</keyword>
<feature type="transmembrane region" description="Helical" evidence="12">
    <location>
        <begin position="440"/>
        <end position="461"/>
    </location>
</feature>
<dbReference type="OrthoDB" id="92465at2"/>
<feature type="transmembrane region" description="Helical" evidence="12">
    <location>
        <begin position="398"/>
        <end position="420"/>
    </location>
</feature>
<dbReference type="PROSITE" id="PS51103">
    <property type="entry name" value="PTS_EIIC_TYPE_1"/>
    <property type="match status" value="1"/>
</dbReference>
<evidence type="ECO:0000256" key="1">
    <source>
        <dbReference type="ARBA" id="ARBA00004651"/>
    </source>
</evidence>
<dbReference type="Proteomes" id="UP000095485">
    <property type="component" value="Unassembled WGS sequence"/>
</dbReference>
<dbReference type="EMBL" id="CZAY01000005">
    <property type="protein sequence ID" value="CUP33471.1"/>
    <property type="molecule type" value="Genomic_DNA"/>
</dbReference>
<feature type="transmembrane region" description="Helical" evidence="12">
    <location>
        <begin position="339"/>
        <end position="359"/>
    </location>
</feature>
<evidence type="ECO:0000259" key="13">
    <source>
        <dbReference type="PROSITE" id="PS51093"/>
    </source>
</evidence>
<dbReference type="NCBIfam" id="TIGR00830">
    <property type="entry name" value="PTBA"/>
    <property type="match status" value="1"/>
</dbReference>
<dbReference type="InterPro" id="IPR018113">
    <property type="entry name" value="PTrfase_EIIB_Cys"/>
</dbReference>
<proteinExistence type="predicted"/>
<evidence type="ECO:0000313" key="17">
    <source>
        <dbReference type="Proteomes" id="UP000095485"/>
    </source>
</evidence>
<feature type="transmembrane region" description="Helical" evidence="12">
    <location>
        <begin position="150"/>
        <end position="173"/>
    </location>
</feature>
<dbReference type="PANTHER" id="PTHR30175">
    <property type="entry name" value="PHOSPHOTRANSFERASE SYSTEM TRANSPORT PROTEIN"/>
    <property type="match status" value="1"/>
</dbReference>
<dbReference type="GO" id="GO:0016301">
    <property type="term" value="F:kinase activity"/>
    <property type="evidence" value="ECO:0007669"/>
    <property type="project" value="UniProtKB-KW"/>
</dbReference>
<dbReference type="InterPro" id="IPR011055">
    <property type="entry name" value="Dup_hybrid_motif"/>
</dbReference>
<evidence type="ECO:0000256" key="8">
    <source>
        <dbReference type="ARBA" id="ARBA00022777"/>
    </source>
</evidence>
<evidence type="ECO:0000256" key="2">
    <source>
        <dbReference type="ARBA" id="ARBA00022448"/>
    </source>
</evidence>
<dbReference type="FunFam" id="3.30.1360.60:FF:000001">
    <property type="entry name" value="PTS system glucose-specific IIBC component PtsG"/>
    <property type="match status" value="1"/>
</dbReference>
<feature type="transmembrane region" description="Helical" evidence="12">
    <location>
        <begin position="296"/>
        <end position="319"/>
    </location>
</feature>
<dbReference type="InterPro" id="IPR001996">
    <property type="entry name" value="PTS_IIB_1"/>
</dbReference>
<organism evidence="16 17">
    <name type="scientific">Dorea longicatena</name>
    <dbReference type="NCBI Taxonomy" id="88431"/>
    <lineage>
        <taxon>Bacteria</taxon>
        <taxon>Bacillati</taxon>
        <taxon>Bacillota</taxon>
        <taxon>Clostridia</taxon>
        <taxon>Lachnospirales</taxon>
        <taxon>Lachnospiraceae</taxon>
        <taxon>Dorea</taxon>
    </lineage>
</organism>
<dbReference type="InterPro" id="IPR013013">
    <property type="entry name" value="PTS_EIIC_1"/>
</dbReference>
<dbReference type="InterPro" id="IPR001127">
    <property type="entry name" value="PTS_EIIA_1_perm"/>
</dbReference>
<dbReference type="GO" id="GO:0090589">
    <property type="term" value="F:protein-phosphocysteine-trehalose phosphotransferase system transporter activity"/>
    <property type="evidence" value="ECO:0007669"/>
    <property type="project" value="TreeGrafter"/>
</dbReference>
<feature type="active site" description="Phosphocysteine intermediate; for EIIB activity" evidence="11">
    <location>
        <position position="28"/>
    </location>
</feature>
<evidence type="ECO:0000259" key="14">
    <source>
        <dbReference type="PROSITE" id="PS51098"/>
    </source>
</evidence>
<feature type="domain" description="PTS EIIA type-1" evidence="13">
    <location>
        <begin position="521"/>
        <end position="625"/>
    </location>
</feature>
<reference evidence="16 17" key="1">
    <citation type="submission" date="2015-09" db="EMBL/GenBank/DDBJ databases">
        <authorList>
            <consortium name="Pathogen Informatics"/>
        </authorList>
    </citation>
    <scope>NUCLEOTIDE SEQUENCE [LARGE SCALE GENOMIC DNA]</scope>
    <source>
        <strain evidence="16 17">2789STDY5834914</strain>
    </source>
</reference>
<dbReference type="PROSITE" id="PS01035">
    <property type="entry name" value="PTS_EIIB_TYPE_1_CYS"/>
    <property type="match status" value="1"/>
</dbReference>
<keyword evidence="4" id="KW-0762">Sugar transport</keyword>
<evidence type="ECO:0000256" key="12">
    <source>
        <dbReference type="SAM" id="Phobius"/>
    </source>
</evidence>
<keyword evidence="8" id="KW-0418">Kinase</keyword>
<keyword evidence="5" id="KW-0808">Transferase</keyword>
<feature type="transmembrane region" description="Helical" evidence="12">
    <location>
        <begin position="212"/>
        <end position="242"/>
    </location>
</feature>
<protein>
    <submittedName>
        <fullName evidence="16">EIIBCA-Bgl</fullName>
    </submittedName>
</protein>
<evidence type="ECO:0000256" key="6">
    <source>
        <dbReference type="ARBA" id="ARBA00022683"/>
    </source>
</evidence>
<gene>
    <name evidence="16" type="primary">bglF_2</name>
    <name evidence="16" type="ORF">ERS852526_00927</name>
</gene>
<keyword evidence="10 12" id="KW-0472">Membrane</keyword>
<dbReference type="PROSITE" id="PS51098">
    <property type="entry name" value="PTS_EIIB_TYPE_1"/>
    <property type="match status" value="1"/>
</dbReference>
<evidence type="ECO:0000256" key="9">
    <source>
        <dbReference type="ARBA" id="ARBA00022989"/>
    </source>
</evidence>
<dbReference type="PANTHER" id="PTHR30175:SF7">
    <property type="entry name" value="NEGATIVE REGULATOR OF SACY ACTIVITY"/>
    <property type="match status" value="1"/>
</dbReference>
<sequence length="648" mass="70004">MEGKDYRKTAEEIIRIVGKDNIVSATHCATRLRLIVKDKEAIDVKKLEKLPLVKGTFFNAGQFQIILGTGIVNKVYEEIENLGLKTLSKKEQDEAIKNQQKGVKRLMRILGDIFIPIIPVIAATGLFLGLKGCVFNDNVLGLFGASTDMIPDYIVTLVNVLTETAFSFLPAIICWSAFKVFGGTPVIGMVLGLMLVSPILPNAYSVANPDSGISAIMAFGKIPIVGCQGSVLTAIITALIGAKLEKKLRKIMPNALDLIMTPFVVMLVTFLIVILCVGPVMHVVELKLVSIVEALVHLPFGIGGFIIGATYPLLVITGLHHTYTMIETSLLANTGFNPVITLCAMYGFANVGTCLAFFVKSKNTTVRQTSIGAMLSQLFGISEPVLFGIQLRYNLKPLIIMLFTSGLGAASLSLLNIQSNSYGLAVIPSYLMYIYEGRQFLWYLIISICSVALCFVLTYLFGVPEEAMLPEDGMDDGSVLEMEANGEMTNEENREHKESMDGNKIIAPVSGKVIPLEEVTDPTFAGKVLGDGFAIVPEDSIIKSPINGTVELMYETGHAVGLSTDDGKEILIHIGIDTVAMNGDGFHIIAKTGQNVKSGDPLVEVDFEKIRKAGKSDSVIVIVTSGEKVETRNVENVKSGISEAAEIV</sequence>
<evidence type="ECO:0000313" key="16">
    <source>
        <dbReference type="EMBL" id="CUP33471.1"/>
    </source>
</evidence>
<keyword evidence="6" id="KW-0598">Phosphotransferase system</keyword>
<feature type="transmembrane region" description="Helical" evidence="12">
    <location>
        <begin position="109"/>
        <end position="130"/>
    </location>
</feature>
<feature type="domain" description="PTS EIIB type-1" evidence="14">
    <location>
        <begin position="6"/>
        <end position="89"/>
    </location>
</feature>
<dbReference type="SUPFAM" id="SSF55604">
    <property type="entry name" value="Glucose permease domain IIB"/>
    <property type="match status" value="1"/>
</dbReference>
<feature type="domain" description="PTS EIIC type-1" evidence="15">
    <location>
        <begin position="121"/>
        <end position="477"/>
    </location>
</feature>
<feature type="transmembrane region" description="Helical" evidence="12">
    <location>
        <begin position="263"/>
        <end position="284"/>
    </location>
</feature>
<dbReference type="SUPFAM" id="SSF51261">
    <property type="entry name" value="Duplicated hybrid motif"/>
    <property type="match status" value="1"/>
</dbReference>
<dbReference type="InterPro" id="IPR050558">
    <property type="entry name" value="PTS_Sugar-Specific_Components"/>
</dbReference>
<dbReference type="NCBIfam" id="TIGR00826">
    <property type="entry name" value="EIIB_glc"/>
    <property type="match status" value="1"/>
</dbReference>
<dbReference type="GO" id="GO:0009401">
    <property type="term" value="P:phosphoenolpyruvate-dependent sugar phosphotransferase system"/>
    <property type="evidence" value="ECO:0007669"/>
    <property type="project" value="UniProtKB-KW"/>
</dbReference>
<name>A0A174MEC6_9FIRM</name>
<feature type="transmembrane region" description="Helical" evidence="12">
    <location>
        <begin position="180"/>
        <end position="200"/>
    </location>
</feature>
<dbReference type="Pfam" id="PF02378">
    <property type="entry name" value="PTS_EIIC"/>
    <property type="match status" value="1"/>
</dbReference>
<evidence type="ECO:0000256" key="10">
    <source>
        <dbReference type="ARBA" id="ARBA00023136"/>
    </source>
</evidence>
<evidence type="ECO:0000259" key="15">
    <source>
        <dbReference type="PROSITE" id="PS51103"/>
    </source>
</evidence>